<dbReference type="Gramene" id="AUR62026305-RA">
    <property type="protein sequence ID" value="AUR62026305-RA:cds"/>
    <property type="gene ID" value="AUR62026305"/>
</dbReference>
<evidence type="ECO:0000313" key="2">
    <source>
        <dbReference type="Proteomes" id="UP000596660"/>
    </source>
</evidence>
<dbReference type="PANTHER" id="PTHR33710">
    <property type="entry name" value="BNAC02G09200D PROTEIN"/>
    <property type="match status" value="1"/>
</dbReference>
<evidence type="ECO:0000313" key="1">
    <source>
        <dbReference type="EnsemblPlants" id="AUR62026305-RA:cds"/>
    </source>
</evidence>
<accession>A0A803MB38</accession>
<dbReference type="AlphaFoldDB" id="A0A803MB38"/>
<dbReference type="EnsemblPlants" id="AUR62026305-RA">
    <property type="protein sequence ID" value="AUR62026305-RA:cds"/>
    <property type="gene ID" value="AUR62026305"/>
</dbReference>
<dbReference type="PANTHER" id="PTHR33710:SF64">
    <property type="entry name" value="ENDONUCLEASE_EXONUCLEASE_PHOSPHATASE DOMAIN-CONTAINING PROTEIN"/>
    <property type="match status" value="1"/>
</dbReference>
<sequence length="155" mass="17964">MVRRCRNFANLIENNKLLDLGCSGPKHTRFRGNSLETFKSARLDRGLSNEEWRIMFPEGAIRNLPKSRSDHYRILNSNRKWVQCPALVKTMISDYWTKLFQEELSDFVGERLLLDQFPFIADEDREVDSKLFASCEVKKALVSMKAFEAPGPDGF</sequence>
<dbReference type="Proteomes" id="UP000596660">
    <property type="component" value="Unplaced"/>
</dbReference>
<proteinExistence type="predicted"/>
<reference evidence="1" key="2">
    <citation type="submission" date="2021-03" db="UniProtKB">
        <authorList>
            <consortium name="EnsemblPlants"/>
        </authorList>
    </citation>
    <scope>IDENTIFICATION</scope>
</reference>
<protein>
    <submittedName>
        <fullName evidence="1">Uncharacterized protein</fullName>
    </submittedName>
</protein>
<organism evidence="1 2">
    <name type="scientific">Chenopodium quinoa</name>
    <name type="common">Quinoa</name>
    <dbReference type="NCBI Taxonomy" id="63459"/>
    <lineage>
        <taxon>Eukaryota</taxon>
        <taxon>Viridiplantae</taxon>
        <taxon>Streptophyta</taxon>
        <taxon>Embryophyta</taxon>
        <taxon>Tracheophyta</taxon>
        <taxon>Spermatophyta</taxon>
        <taxon>Magnoliopsida</taxon>
        <taxon>eudicotyledons</taxon>
        <taxon>Gunneridae</taxon>
        <taxon>Pentapetalae</taxon>
        <taxon>Caryophyllales</taxon>
        <taxon>Chenopodiaceae</taxon>
        <taxon>Chenopodioideae</taxon>
        <taxon>Atripliceae</taxon>
        <taxon>Chenopodium</taxon>
    </lineage>
</organism>
<reference evidence="1" key="1">
    <citation type="journal article" date="2017" name="Nature">
        <title>The genome of Chenopodium quinoa.</title>
        <authorList>
            <person name="Jarvis D.E."/>
            <person name="Ho Y.S."/>
            <person name="Lightfoot D.J."/>
            <person name="Schmoeckel S.M."/>
            <person name="Li B."/>
            <person name="Borm T.J.A."/>
            <person name="Ohyanagi H."/>
            <person name="Mineta K."/>
            <person name="Michell C.T."/>
            <person name="Saber N."/>
            <person name="Kharbatia N.M."/>
            <person name="Rupper R.R."/>
            <person name="Sharp A.R."/>
            <person name="Dally N."/>
            <person name="Boughton B.A."/>
            <person name="Woo Y.H."/>
            <person name="Gao G."/>
            <person name="Schijlen E.G.W.M."/>
            <person name="Guo X."/>
            <person name="Momin A.A."/>
            <person name="Negrao S."/>
            <person name="Al-Babili S."/>
            <person name="Gehring C."/>
            <person name="Roessner U."/>
            <person name="Jung C."/>
            <person name="Murphy K."/>
            <person name="Arold S.T."/>
            <person name="Gojobori T."/>
            <person name="van der Linden C.G."/>
            <person name="van Loo E.N."/>
            <person name="Jellen E.N."/>
            <person name="Maughan P.J."/>
            <person name="Tester M."/>
        </authorList>
    </citation>
    <scope>NUCLEOTIDE SEQUENCE [LARGE SCALE GENOMIC DNA]</scope>
    <source>
        <strain evidence="1">cv. PI 614886</strain>
    </source>
</reference>
<keyword evidence="2" id="KW-1185">Reference proteome</keyword>
<name>A0A803MB38_CHEQI</name>